<dbReference type="GO" id="GO:0005524">
    <property type="term" value="F:ATP binding"/>
    <property type="evidence" value="ECO:0007669"/>
    <property type="project" value="UniProtKB-KW"/>
</dbReference>
<feature type="active site" evidence="1">
    <location>
        <position position="206"/>
    </location>
</feature>
<dbReference type="Proteomes" id="UP000077173">
    <property type="component" value="Unassembled WGS sequence"/>
</dbReference>
<keyword evidence="5" id="KW-1185">Reference proteome</keyword>
<dbReference type="Pfam" id="PF02661">
    <property type="entry name" value="Fic"/>
    <property type="match status" value="1"/>
</dbReference>
<feature type="binding site" evidence="2">
    <location>
        <begin position="248"/>
        <end position="249"/>
    </location>
    <ligand>
        <name>ATP</name>
        <dbReference type="ChEBI" id="CHEBI:30616"/>
    </ligand>
</feature>
<dbReference type="Pfam" id="PF13776">
    <property type="entry name" value="DUF4172"/>
    <property type="match status" value="1"/>
</dbReference>
<accession>A0A176YQY5</accession>
<name>A0A176YQY5_9BRAD</name>
<dbReference type="InterPro" id="IPR036388">
    <property type="entry name" value="WH-like_DNA-bd_sf"/>
</dbReference>
<feature type="domain" description="Fido" evidence="3">
    <location>
        <begin position="114"/>
        <end position="271"/>
    </location>
</feature>
<keyword evidence="2" id="KW-0067">ATP-binding</keyword>
<dbReference type="PANTHER" id="PTHR13504">
    <property type="entry name" value="FIDO DOMAIN-CONTAINING PROTEIN DDB_G0283145"/>
    <property type="match status" value="1"/>
</dbReference>
<dbReference type="Gene3D" id="1.10.3290.10">
    <property type="entry name" value="Fido-like domain"/>
    <property type="match status" value="1"/>
</dbReference>
<feature type="binding site" evidence="2">
    <location>
        <begin position="210"/>
        <end position="217"/>
    </location>
    <ligand>
        <name>ATP</name>
        <dbReference type="ChEBI" id="CHEBI:30616"/>
    </ligand>
</feature>
<dbReference type="InterPro" id="IPR003812">
    <property type="entry name" value="Fido"/>
</dbReference>
<organism evidence="4 5">
    <name type="scientific">Bradyrhizobium neotropicale</name>
    <dbReference type="NCBI Taxonomy" id="1497615"/>
    <lineage>
        <taxon>Bacteria</taxon>
        <taxon>Pseudomonadati</taxon>
        <taxon>Pseudomonadota</taxon>
        <taxon>Alphaproteobacteria</taxon>
        <taxon>Hyphomicrobiales</taxon>
        <taxon>Nitrobacteraceae</taxon>
        <taxon>Bradyrhizobium</taxon>
    </lineage>
</organism>
<dbReference type="InterPro" id="IPR025230">
    <property type="entry name" value="DUF4172"/>
</dbReference>
<dbReference type="RefSeq" id="WP_063681365.1">
    <property type="nucleotide sequence ID" value="NZ_LSEF01000099.1"/>
</dbReference>
<protein>
    <submittedName>
        <fullName evidence="4">Cell filamentation protein Fic</fullName>
    </submittedName>
</protein>
<evidence type="ECO:0000259" key="3">
    <source>
        <dbReference type="PROSITE" id="PS51459"/>
    </source>
</evidence>
<dbReference type="EMBL" id="LSEF01000099">
    <property type="protein sequence ID" value="OAF09245.1"/>
    <property type="molecule type" value="Genomic_DNA"/>
</dbReference>
<evidence type="ECO:0000313" key="4">
    <source>
        <dbReference type="EMBL" id="OAF09245.1"/>
    </source>
</evidence>
<comment type="caution">
    <text evidence="4">The sequence shown here is derived from an EMBL/GenBank/DDBJ whole genome shotgun (WGS) entry which is preliminary data.</text>
</comment>
<keyword evidence="2" id="KW-0547">Nucleotide-binding</keyword>
<sequence>MSYIHELRDWPHFRWDTAKIAQKLAAVRNRQGRLTGRMEELGFKLKTEANLEALTEEVTKSSEIEGEVLSRDQVRSSLARRLGVDIGTLTPAERNVEGIVEMTLDATGKYNTPLTSERLFGWHAALFPTGRSGMTKIAVGAWRTEESGPMQVVSGAIGRERVHYEAPKAALLPDEMKAFIDWFNGTQDIDPVLKAAIAHLRFVTIHPFGDGNGRIARAIADMALARSENSPQRFYSMSAQIRQERNAYYEILEATQKGDLEITDWLTWFLDCLDRAFDRADTILSSVLRKARFWKKHLDQKLNERQRAMIERLFEGFEGKVNSSKWAKLTKTSQDTALRDIDDLVDKGILAKDAAGGRSTSYSLVEAVAEH</sequence>
<evidence type="ECO:0000256" key="1">
    <source>
        <dbReference type="PIRSR" id="PIRSR640198-1"/>
    </source>
</evidence>
<dbReference type="InterPro" id="IPR036597">
    <property type="entry name" value="Fido-like_dom_sf"/>
</dbReference>
<dbReference type="PROSITE" id="PS51459">
    <property type="entry name" value="FIDO"/>
    <property type="match status" value="1"/>
</dbReference>
<proteinExistence type="predicted"/>
<dbReference type="InterPro" id="IPR040198">
    <property type="entry name" value="Fido_containing"/>
</dbReference>
<dbReference type="SUPFAM" id="SSF140931">
    <property type="entry name" value="Fic-like"/>
    <property type="match status" value="1"/>
</dbReference>
<reference evidence="4 5" key="1">
    <citation type="submission" date="2016-02" db="EMBL/GenBank/DDBJ databases">
        <title>Draft genome sequence of the strain BR 10247T Bradyrhizobium neotropicale isolated from nodules of Centrolobium paraense.</title>
        <authorList>
            <person name="Simoes-Araujo J.L."/>
            <person name="Barauna A.C."/>
            <person name="Silva K."/>
            <person name="Zilli J.E."/>
        </authorList>
    </citation>
    <scope>NUCLEOTIDE SEQUENCE [LARGE SCALE GENOMIC DNA]</scope>
    <source>
        <strain evidence="4 5">BR 10247</strain>
    </source>
</reference>
<dbReference type="Gene3D" id="1.10.10.10">
    <property type="entry name" value="Winged helix-like DNA-binding domain superfamily/Winged helix DNA-binding domain"/>
    <property type="match status" value="1"/>
</dbReference>
<gene>
    <name evidence="4" type="ORF">AXW67_26865</name>
</gene>
<evidence type="ECO:0000256" key="2">
    <source>
        <dbReference type="PIRSR" id="PIRSR640198-2"/>
    </source>
</evidence>
<dbReference type="PANTHER" id="PTHR13504:SF33">
    <property type="entry name" value="FIC FAMILY PROTEIN"/>
    <property type="match status" value="1"/>
</dbReference>
<evidence type="ECO:0000313" key="5">
    <source>
        <dbReference type="Proteomes" id="UP000077173"/>
    </source>
</evidence>
<dbReference type="AlphaFoldDB" id="A0A176YQY5"/>